<evidence type="ECO:0000256" key="1">
    <source>
        <dbReference type="SAM" id="Phobius"/>
    </source>
</evidence>
<gene>
    <name evidence="5" type="ORF">DLAC_11341</name>
</gene>
<feature type="domain" description="Stealth protein CR2 conserved region 2" evidence="2">
    <location>
        <begin position="80"/>
        <end position="121"/>
    </location>
</feature>
<dbReference type="PANTHER" id="PTHR47452:SF1">
    <property type="match status" value="1"/>
</dbReference>
<evidence type="ECO:0000259" key="4">
    <source>
        <dbReference type="Pfam" id="PF17102"/>
    </source>
</evidence>
<feature type="domain" description="Stealth protein CR3 conserved region 3" evidence="4">
    <location>
        <begin position="256"/>
        <end position="301"/>
    </location>
</feature>
<feature type="domain" description="Stealth protein CR1 conserved region 1" evidence="3">
    <location>
        <begin position="44"/>
        <end position="60"/>
    </location>
</feature>
<dbReference type="OrthoDB" id="263283at2759"/>
<protein>
    <submittedName>
        <fullName evidence="5">Putative glycophosphotransferase</fullName>
    </submittedName>
</protein>
<reference evidence="5 6" key="1">
    <citation type="submission" date="2015-12" db="EMBL/GenBank/DDBJ databases">
        <title>Dictyostelia acquired genes for synthesis and detection of signals that induce cell-type specialization by lateral gene transfer from prokaryotes.</title>
        <authorList>
            <person name="Gloeckner G."/>
            <person name="Schaap P."/>
        </authorList>
    </citation>
    <scope>NUCLEOTIDE SEQUENCE [LARGE SCALE GENOMIC DNA]</scope>
    <source>
        <strain evidence="5 6">TK</strain>
    </source>
</reference>
<dbReference type="InterPro" id="IPR031358">
    <property type="entry name" value="Stealth_CR1"/>
</dbReference>
<dbReference type="InterPro" id="IPR031357">
    <property type="entry name" value="Stealth_CR3"/>
</dbReference>
<keyword evidence="1" id="KW-0472">Membrane</keyword>
<dbReference type="Pfam" id="PF11380">
    <property type="entry name" value="Stealth_CR2"/>
    <property type="match status" value="2"/>
</dbReference>
<keyword evidence="5" id="KW-0808">Transferase</keyword>
<evidence type="ECO:0000259" key="3">
    <source>
        <dbReference type="Pfam" id="PF17101"/>
    </source>
</evidence>
<dbReference type="STRING" id="361077.A0A151Z3R2"/>
<dbReference type="InterPro" id="IPR053362">
    <property type="entry name" value="RPS_phosphotransferase_WefF"/>
</dbReference>
<organism evidence="5 6">
    <name type="scientific">Tieghemostelium lacteum</name>
    <name type="common">Slime mold</name>
    <name type="synonym">Dictyostelium lacteum</name>
    <dbReference type="NCBI Taxonomy" id="361077"/>
    <lineage>
        <taxon>Eukaryota</taxon>
        <taxon>Amoebozoa</taxon>
        <taxon>Evosea</taxon>
        <taxon>Eumycetozoa</taxon>
        <taxon>Dictyostelia</taxon>
        <taxon>Dictyosteliales</taxon>
        <taxon>Raperosteliaceae</taxon>
        <taxon>Tieghemostelium</taxon>
    </lineage>
</organism>
<dbReference type="Proteomes" id="UP000076078">
    <property type="component" value="Unassembled WGS sequence"/>
</dbReference>
<dbReference type="InterPro" id="IPR021520">
    <property type="entry name" value="Stealth_CR2"/>
</dbReference>
<dbReference type="EMBL" id="LODT01000051">
    <property type="protein sequence ID" value="KYQ88600.1"/>
    <property type="molecule type" value="Genomic_DNA"/>
</dbReference>
<comment type="caution">
    <text evidence="5">The sequence shown here is derived from an EMBL/GenBank/DDBJ whole genome shotgun (WGS) entry which is preliminary data.</text>
</comment>
<dbReference type="PANTHER" id="PTHR47452">
    <property type="entry name" value="PUTATIVE-RELATED"/>
    <property type="match status" value="1"/>
</dbReference>
<name>A0A151Z3R2_TIELA</name>
<sequence length="377" mass="44528">MQKKFLILSVFIFLYVWISVYKYYHYVYNEEPIDVSKPLLDCTNIDLVYTWVNGTEPIHMISRMKRLNITLEEAKADSNRFRDLDGLKYSLRSFLQYAPWIRNVYIITDNQYPNWLNLEKTMNIDEFGFDVDMSESVLEKEERGNHEIRFIFHSDYFQNQSDLPVFNSNAIEVNYYSLPDEVSECFISMNDDVYFGAPVKRDDFVHPIKGILTYEDSAPISAYDDTQELFAQSLRHSNSLLNKLWGVDNSRHLAEHGPILFHKKVFEQMYKWIGDEMRETSSHAIRKSNDLQLPFLHLHFTKRFFRSYTPKKSINKYAGLIDDLTKMKSLFKKLAGTDYKTVCLNDGLSASDPNPQVLQLYHKSLNEKFPNKGYWEY</sequence>
<dbReference type="Pfam" id="PF17102">
    <property type="entry name" value="Stealth_CR3"/>
    <property type="match status" value="1"/>
</dbReference>
<dbReference type="GO" id="GO:0016772">
    <property type="term" value="F:transferase activity, transferring phosphorus-containing groups"/>
    <property type="evidence" value="ECO:0007669"/>
    <property type="project" value="InterPro"/>
</dbReference>
<accession>A0A151Z3R2</accession>
<keyword evidence="1" id="KW-0812">Transmembrane</keyword>
<evidence type="ECO:0000259" key="2">
    <source>
        <dbReference type="Pfam" id="PF11380"/>
    </source>
</evidence>
<dbReference type="Pfam" id="PF17101">
    <property type="entry name" value="Stealth_CR1"/>
    <property type="match status" value="1"/>
</dbReference>
<keyword evidence="6" id="KW-1185">Reference proteome</keyword>
<dbReference type="OMA" id="YEDSAPI"/>
<evidence type="ECO:0000313" key="5">
    <source>
        <dbReference type="EMBL" id="KYQ88600.1"/>
    </source>
</evidence>
<feature type="transmembrane region" description="Helical" evidence="1">
    <location>
        <begin position="5"/>
        <end position="24"/>
    </location>
</feature>
<dbReference type="InParanoid" id="A0A151Z3R2"/>
<evidence type="ECO:0000313" key="6">
    <source>
        <dbReference type="Proteomes" id="UP000076078"/>
    </source>
</evidence>
<keyword evidence="1" id="KW-1133">Transmembrane helix</keyword>
<proteinExistence type="predicted"/>
<dbReference type="AlphaFoldDB" id="A0A151Z3R2"/>
<feature type="domain" description="Stealth protein CR2 conserved region 2" evidence="2">
    <location>
        <begin position="144"/>
        <end position="207"/>
    </location>
</feature>